<accession>A0ABW0ZCH7</accession>
<evidence type="ECO:0000313" key="1">
    <source>
        <dbReference type="EMBL" id="MFC5724668.1"/>
    </source>
</evidence>
<dbReference type="InterPro" id="IPR037171">
    <property type="entry name" value="NagB/RpiA_transferase-like"/>
</dbReference>
<reference evidence="2" key="1">
    <citation type="journal article" date="2019" name="Int. J. Syst. Evol. Microbiol.">
        <title>The Global Catalogue of Microorganisms (GCM) 10K type strain sequencing project: providing services to taxonomists for standard genome sequencing and annotation.</title>
        <authorList>
            <consortium name="The Broad Institute Genomics Platform"/>
            <consortium name="The Broad Institute Genome Sequencing Center for Infectious Disease"/>
            <person name="Wu L."/>
            <person name="Ma J."/>
        </authorList>
    </citation>
    <scope>NUCLEOTIDE SEQUENCE [LARGE SCALE GENOMIC DNA]</scope>
    <source>
        <strain evidence="2">CGMCC 4.7304</strain>
    </source>
</reference>
<keyword evidence="2" id="KW-1185">Reference proteome</keyword>
<sequence>MHPHHGLLDRIHAVLSGYCPDTRAEDSSVRRGPASVAPTGADRLIACMRESSTTVHRVSRKGLPAAIAGTLNRYKAERVAVPEDMPAQWLSALPDSVAVLRDEAPLSPHQRDVVHAHITTCRLSAAPAGGVAVDCGSDRHGDVLDHPAGHHVCVLCAPDDLAAELGELAPAWPMVWITRPFTTASVEPTRDRRTPASRTLDVILVS</sequence>
<dbReference type="InterPro" id="IPR024185">
    <property type="entry name" value="FTHF_cligase-like_sf"/>
</dbReference>
<protein>
    <recommendedName>
        <fullName evidence="3">LUD domain-containing protein</fullName>
    </recommendedName>
</protein>
<gene>
    <name evidence="1" type="ORF">ACFP1Z_31400</name>
</gene>
<dbReference type="RefSeq" id="WP_390321134.1">
    <property type="nucleotide sequence ID" value="NZ_JBHSPB010000032.1"/>
</dbReference>
<dbReference type="Gene3D" id="3.40.50.10420">
    <property type="entry name" value="NagB/RpiA/CoA transferase-like"/>
    <property type="match status" value="1"/>
</dbReference>
<proteinExistence type="predicted"/>
<dbReference type="Proteomes" id="UP001596083">
    <property type="component" value="Unassembled WGS sequence"/>
</dbReference>
<organism evidence="1 2">
    <name type="scientific">Streptomyces gamaensis</name>
    <dbReference type="NCBI Taxonomy" id="1763542"/>
    <lineage>
        <taxon>Bacteria</taxon>
        <taxon>Bacillati</taxon>
        <taxon>Actinomycetota</taxon>
        <taxon>Actinomycetes</taxon>
        <taxon>Kitasatosporales</taxon>
        <taxon>Streptomycetaceae</taxon>
        <taxon>Streptomyces</taxon>
    </lineage>
</organism>
<evidence type="ECO:0008006" key="3">
    <source>
        <dbReference type="Google" id="ProtNLM"/>
    </source>
</evidence>
<dbReference type="EMBL" id="JBHSPB010000032">
    <property type="protein sequence ID" value="MFC5724668.1"/>
    <property type="molecule type" value="Genomic_DNA"/>
</dbReference>
<dbReference type="SUPFAM" id="SSF100950">
    <property type="entry name" value="NagB/RpiA/CoA transferase-like"/>
    <property type="match status" value="1"/>
</dbReference>
<name>A0ABW0ZCH7_9ACTN</name>
<evidence type="ECO:0000313" key="2">
    <source>
        <dbReference type="Proteomes" id="UP001596083"/>
    </source>
</evidence>
<comment type="caution">
    <text evidence="1">The sequence shown here is derived from an EMBL/GenBank/DDBJ whole genome shotgun (WGS) entry which is preliminary data.</text>
</comment>